<reference evidence="1 2" key="1">
    <citation type="submission" date="2008-10" db="EMBL/GenBank/DDBJ databases">
        <title>Genome sequence of Bacillus cereus AH187.</title>
        <authorList>
            <person name="Dodson R.J."/>
            <person name="Durkin A.S."/>
            <person name="Rosovitz M.J."/>
            <person name="Rasko D.A."/>
            <person name="Kolsto A.B."/>
            <person name="Okstad O.A."/>
            <person name="Ravel J."/>
            <person name="Sutton G."/>
        </authorList>
    </citation>
    <scope>NUCLEOTIDE SEQUENCE [LARGE SCALE GENOMIC DNA]</scope>
    <source>
        <strain evidence="1 2">AH187</strain>
    </source>
</reference>
<dbReference type="HOGENOM" id="CLU_3211994_0_0_9"/>
<dbReference type="Proteomes" id="UP000002214">
    <property type="component" value="Chromosome"/>
</dbReference>
<dbReference type="AlphaFoldDB" id="B7HSN3"/>
<accession>B7HSN3</accession>
<dbReference type="KEGG" id="bcr:BCAH187_A4831"/>
<gene>
    <name evidence="1" type="ordered locus">BCAH187_A4831</name>
</gene>
<organism evidence="1 2">
    <name type="scientific">Bacillus cereus (strain AH187)</name>
    <dbReference type="NCBI Taxonomy" id="405534"/>
    <lineage>
        <taxon>Bacteria</taxon>
        <taxon>Bacillati</taxon>
        <taxon>Bacillota</taxon>
        <taxon>Bacilli</taxon>
        <taxon>Bacillales</taxon>
        <taxon>Bacillaceae</taxon>
        <taxon>Bacillus</taxon>
        <taxon>Bacillus cereus group</taxon>
    </lineage>
</organism>
<evidence type="ECO:0000313" key="1">
    <source>
        <dbReference type="EMBL" id="ACJ78540.1"/>
    </source>
</evidence>
<proteinExistence type="predicted"/>
<protein>
    <submittedName>
        <fullName evidence="1">Uncharacterized protein</fullName>
    </submittedName>
</protein>
<sequence>MLSFFVGKSIYFKNRRYNLSYGRYISKIADIFGVAADIFEKTPI</sequence>
<evidence type="ECO:0000313" key="2">
    <source>
        <dbReference type="Proteomes" id="UP000002214"/>
    </source>
</evidence>
<dbReference type="EMBL" id="CP001177">
    <property type="protein sequence ID" value="ACJ78540.1"/>
    <property type="molecule type" value="Genomic_DNA"/>
</dbReference>
<name>B7HSN3_BACC7</name>